<feature type="chain" id="PRO_5017253636" description="3-phosphoglycerate kinase" evidence="1">
    <location>
        <begin position="21"/>
        <end position="107"/>
    </location>
</feature>
<keyword evidence="1" id="KW-0732">Signal</keyword>
<dbReference type="EMBL" id="QYUO01000003">
    <property type="protein sequence ID" value="RJF92194.1"/>
    <property type="molecule type" value="Genomic_DNA"/>
</dbReference>
<protein>
    <recommendedName>
        <fullName evidence="4">3-phosphoglycerate kinase</fullName>
    </recommendedName>
</protein>
<organism evidence="2 3">
    <name type="scientific">Noviherbaspirillum saxi</name>
    <dbReference type="NCBI Taxonomy" id="2320863"/>
    <lineage>
        <taxon>Bacteria</taxon>
        <taxon>Pseudomonadati</taxon>
        <taxon>Pseudomonadota</taxon>
        <taxon>Betaproteobacteria</taxon>
        <taxon>Burkholderiales</taxon>
        <taxon>Oxalobacteraceae</taxon>
        <taxon>Noviherbaspirillum</taxon>
    </lineage>
</organism>
<evidence type="ECO:0008006" key="4">
    <source>
        <dbReference type="Google" id="ProtNLM"/>
    </source>
</evidence>
<reference evidence="3" key="1">
    <citation type="submission" date="2018-09" db="EMBL/GenBank/DDBJ databases">
        <authorList>
            <person name="Zhu H."/>
        </authorList>
    </citation>
    <scope>NUCLEOTIDE SEQUENCE [LARGE SCALE GENOMIC DNA]</scope>
    <source>
        <strain evidence="3">K1R23-30</strain>
    </source>
</reference>
<gene>
    <name evidence="2" type="ORF">D3871_26510</name>
</gene>
<sequence length="107" mass="11317">MKKSFTVVFALTLMSIAGFAQGRDSYFGKTTVNAGGLDIAVQSFRNTVPMVALENRSGRPARCSATFSNGLQFSDTRSVTVAAGKRATVGTAINYITAKVDIDVKCA</sequence>
<dbReference type="AlphaFoldDB" id="A0A3A3FI50"/>
<name>A0A3A3FI50_9BURK</name>
<evidence type="ECO:0000313" key="2">
    <source>
        <dbReference type="EMBL" id="RJF92194.1"/>
    </source>
</evidence>
<proteinExistence type="predicted"/>
<dbReference type="Proteomes" id="UP000265955">
    <property type="component" value="Unassembled WGS sequence"/>
</dbReference>
<evidence type="ECO:0000313" key="3">
    <source>
        <dbReference type="Proteomes" id="UP000265955"/>
    </source>
</evidence>
<evidence type="ECO:0000256" key="1">
    <source>
        <dbReference type="SAM" id="SignalP"/>
    </source>
</evidence>
<accession>A0A3A3FI50</accession>
<feature type="signal peptide" evidence="1">
    <location>
        <begin position="1"/>
        <end position="20"/>
    </location>
</feature>
<comment type="caution">
    <text evidence="2">The sequence shown here is derived from an EMBL/GenBank/DDBJ whole genome shotgun (WGS) entry which is preliminary data.</text>
</comment>
<keyword evidence="3" id="KW-1185">Reference proteome</keyword>